<dbReference type="KEGG" id="ctai:NCTC12078_02359"/>
<proteinExistence type="predicted"/>
<feature type="region of interest" description="Disordered" evidence="1">
    <location>
        <begin position="24"/>
        <end position="61"/>
    </location>
</feature>
<name>A0A4U8WF63_9FLAO</name>
<evidence type="ECO:0000313" key="2">
    <source>
        <dbReference type="EMBL" id="VFB04336.1"/>
    </source>
</evidence>
<dbReference type="AlphaFoldDB" id="A0A4U8WF63"/>
<protein>
    <submittedName>
        <fullName evidence="2">Uncharacterized protein</fullName>
    </submittedName>
</protein>
<sequence length="61" mass="6721">MKKEKKLEKKLSLKKMQITKLSLIRGGDGNDNATNGDTTTSKNCDNDGTNRPKNLTVSIQV</sequence>
<dbReference type="Proteomes" id="UP000290013">
    <property type="component" value="Chromosome"/>
</dbReference>
<gene>
    <name evidence="2" type="ORF">NCTC12078_02359</name>
</gene>
<evidence type="ECO:0000313" key="3">
    <source>
        <dbReference type="Proteomes" id="UP000290013"/>
    </source>
</evidence>
<evidence type="ECO:0000256" key="1">
    <source>
        <dbReference type="SAM" id="MobiDB-lite"/>
    </source>
</evidence>
<dbReference type="EMBL" id="LR215974">
    <property type="protein sequence ID" value="VFB04336.1"/>
    <property type="molecule type" value="Genomic_DNA"/>
</dbReference>
<organism evidence="2 3">
    <name type="scientific">Chryseobacterium taihuense</name>
    <dbReference type="NCBI Taxonomy" id="1141221"/>
    <lineage>
        <taxon>Bacteria</taxon>
        <taxon>Pseudomonadati</taxon>
        <taxon>Bacteroidota</taxon>
        <taxon>Flavobacteriia</taxon>
        <taxon>Flavobacteriales</taxon>
        <taxon>Weeksellaceae</taxon>
        <taxon>Chryseobacterium group</taxon>
        <taxon>Chryseobacterium</taxon>
    </lineage>
</organism>
<feature type="compositionally biased region" description="Low complexity" evidence="1">
    <location>
        <begin position="30"/>
        <end position="40"/>
    </location>
</feature>
<feature type="compositionally biased region" description="Polar residues" evidence="1">
    <location>
        <begin position="51"/>
        <end position="61"/>
    </location>
</feature>
<reference evidence="2 3" key="1">
    <citation type="submission" date="2019-02" db="EMBL/GenBank/DDBJ databases">
        <authorList>
            <consortium name="Pathogen Informatics"/>
        </authorList>
    </citation>
    <scope>NUCLEOTIDE SEQUENCE [LARGE SCALE GENOMIC DNA]</scope>
    <source>
        <strain evidence="2 3">3012STDY6944375</strain>
    </source>
</reference>
<dbReference type="RefSeq" id="WP_130914604.1">
    <property type="nucleotide sequence ID" value="NZ_LR215974.1"/>
</dbReference>
<accession>A0A4U8WF63</accession>